<feature type="compositionally biased region" description="Basic and acidic residues" evidence="2">
    <location>
        <begin position="1"/>
        <end position="20"/>
    </location>
</feature>
<gene>
    <name evidence="3" type="ORF">GPUH_LOCUS17305</name>
</gene>
<feature type="region of interest" description="Disordered" evidence="2">
    <location>
        <begin position="1"/>
        <end position="307"/>
    </location>
</feature>
<evidence type="ECO:0000313" key="5">
    <source>
        <dbReference type="WBParaSite" id="GPUH_0001732701-mRNA-1"/>
    </source>
</evidence>
<feature type="compositionally biased region" description="Polar residues" evidence="2">
    <location>
        <begin position="68"/>
        <end position="80"/>
    </location>
</feature>
<accession>A0A183E8L4</accession>
<feature type="compositionally biased region" description="Basic and acidic residues" evidence="2">
    <location>
        <begin position="874"/>
        <end position="883"/>
    </location>
</feature>
<evidence type="ECO:0000256" key="1">
    <source>
        <dbReference type="SAM" id="Coils"/>
    </source>
</evidence>
<feature type="compositionally biased region" description="Basic and acidic residues" evidence="2">
    <location>
        <begin position="479"/>
        <end position="497"/>
    </location>
</feature>
<feature type="coiled-coil region" evidence="1">
    <location>
        <begin position="1429"/>
        <end position="1459"/>
    </location>
</feature>
<dbReference type="WBParaSite" id="GPUH_0001732701-mRNA-1">
    <property type="protein sequence ID" value="GPUH_0001732701-mRNA-1"/>
    <property type="gene ID" value="GPUH_0001732701"/>
</dbReference>
<feature type="compositionally biased region" description="Basic and acidic residues" evidence="2">
    <location>
        <begin position="56"/>
        <end position="66"/>
    </location>
</feature>
<reference evidence="5" key="1">
    <citation type="submission" date="2016-06" db="UniProtKB">
        <authorList>
            <consortium name="WormBaseParasite"/>
        </authorList>
    </citation>
    <scope>IDENTIFICATION</scope>
</reference>
<organism evidence="5">
    <name type="scientific">Gongylonema pulchrum</name>
    <dbReference type="NCBI Taxonomy" id="637853"/>
    <lineage>
        <taxon>Eukaryota</taxon>
        <taxon>Metazoa</taxon>
        <taxon>Ecdysozoa</taxon>
        <taxon>Nematoda</taxon>
        <taxon>Chromadorea</taxon>
        <taxon>Rhabditida</taxon>
        <taxon>Spirurina</taxon>
        <taxon>Spiruromorpha</taxon>
        <taxon>Spiruroidea</taxon>
        <taxon>Gongylonematidae</taxon>
        <taxon>Gongylonema</taxon>
    </lineage>
</organism>
<evidence type="ECO:0000313" key="3">
    <source>
        <dbReference type="EMBL" id="VDN29554.1"/>
    </source>
</evidence>
<name>A0A183E8L4_9BILA</name>
<protein>
    <submittedName>
        <fullName evidence="5">J domain-containing protein</fullName>
    </submittedName>
</protein>
<feature type="compositionally biased region" description="Polar residues" evidence="2">
    <location>
        <begin position="446"/>
        <end position="461"/>
    </location>
</feature>
<proteinExistence type="predicted"/>
<reference evidence="3 4" key="2">
    <citation type="submission" date="2018-11" db="EMBL/GenBank/DDBJ databases">
        <authorList>
            <consortium name="Pathogen Informatics"/>
        </authorList>
    </citation>
    <scope>NUCLEOTIDE SEQUENCE [LARGE SCALE GENOMIC DNA]</scope>
</reference>
<feature type="compositionally biased region" description="Basic and acidic residues" evidence="2">
    <location>
        <begin position="81"/>
        <end position="93"/>
    </location>
</feature>
<keyword evidence="1" id="KW-0175">Coiled coil</keyword>
<feature type="compositionally biased region" description="Basic and acidic residues" evidence="2">
    <location>
        <begin position="247"/>
        <end position="257"/>
    </location>
</feature>
<feature type="compositionally biased region" description="Acidic residues" evidence="2">
    <location>
        <begin position="413"/>
        <end position="427"/>
    </location>
</feature>
<feature type="compositionally biased region" description="Polar residues" evidence="2">
    <location>
        <begin position="391"/>
        <end position="403"/>
    </location>
</feature>
<feature type="compositionally biased region" description="Basic and acidic residues" evidence="2">
    <location>
        <begin position="206"/>
        <end position="219"/>
    </location>
</feature>
<sequence>MENENNMKQENRKQPDELKSEIGSSETKQMQESSVASAPQRDKSFGNSSETEPNSEEFRESDRDDQPETMTTHGNHNSSFRSDRPQSDHELQRGEANSATLSIKETESQQQRQNGNGAATVGKTNFKEDAEFGAIEEGNRNSEQTMESASIWPKENGAVEITADKHGAGNRQGHASDNGYHKNRKQTVEKNECEPNDESDAQHFAVADEKRKPESDARKNGAALSNPCSSQDKGGTREALENAVNEIKLHNGWKNECEPNDESDAQHFAMADEKRKPESDARKNEAAPSNPFSSQDKGGTREALENAVNEIKLHNGCNASMLEEQRKKQSKSLFQQTEKSDESDASNKKLEMNDDSSLKTLEENADAVLQANILPEINGLKRTGKPCNPRPLTNQFSKTANGTHESERTENNSNDEEENSGSVEESENSNAPDLDLDKSDLVSGEALNNRNTQDAPRNRASQLFKKPTKSDESAAVAETKSDSLEFRDEENIHKESTANHGSLKSITRSDKSYKSSTETSKSELTVSSTARESETPQNNQEPEESVSKKISGPTIGLYSIMYKSLDNLAAYVLETQPVIRVPENATAIISRTNEDMSRTAQADKENASTRYIGNNAPALFEKLAARAHSAVELAPTRLQKQLIGIDPTGTAEDRREAWDEEKLNLSGVSRRQENMNEFERLSDEVPEKLPYAAAVNAYSDIIRNRAFKSQNTQILKLANKAEQKKQQNEYYSSRIQQNMTGEVLSEKQYRSNQPPKLRSHQIPEEYQDKTDPFAVENNESQESSTNKQPLDIAEIDKNSLNPNYLHNYGDLENSDYLHNYRNLAEKVQDISKSDHSPQVPCCDPQSRTSAPDLEPIPYGESLKQTVAPDNHPSLSEKRSEDYLRNSMASPDESAVIPQNRRDSESIPTVTPSNPGQTEQKEEPKGHMGYSDLNTDPGPEDEKHLDSVANNSDSEQILGRGEADENSGRDTTSSNAPFTGASVEVKEASHVESKDAYQIKSSSEANVENDGSSENKFLQKENLEYSEIASIRENANVPRNEWISGLPCCEETSEIPHSKLTGNAMIAVEKNGYSYEPESGQNNCLHNAFSPCNLVQTNEQLVNFQNNSALEPKNTKNDEFLKSEEAADDEKPTYSPGMANGEAEETAALDVKTSQERKGNYYGETDAVEELKECSESEKLDKTKVTAKENCTKLRQKHNHENQPFVSENLKPSEVAGYEATNADNREERENSIPSLELSGYGASANELEASNTPGNIALSSETITGGGENDKTTDAQGLAETTDEHATAVSEQTALYEGYSDSLKNEEAKPVETVNEKVATTSSQTAVYEVSANSLENKGVKQEAVSSNEMPGKSAGAVYESEGDHRRAENAVECCGVKQRKTDETPVVITLPSLLNKWREEFPVPRIAVERVSMSSEITDDASENGPLLDIHNQMLEDQETQEENLEDESQRLDNCSLEKDHFPADRCRTWKATGYCYTHMATRFIHCRRTCCNQFFLKIL</sequence>
<feature type="compositionally biased region" description="Low complexity" evidence="2">
    <location>
        <begin position="514"/>
        <end position="529"/>
    </location>
</feature>
<evidence type="ECO:0000313" key="4">
    <source>
        <dbReference type="Proteomes" id="UP000271098"/>
    </source>
</evidence>
<feature type="compositionally biased region" description="Basic and acidic residues" evidence="2">
    <location>
        <begin position="983"/>
        <end position="996"/>
    </location>
</feature>
<feature type="compositionally biased region" description="Polar residues" evidence="2">
    <location>
        <begin position="905"/>
        <end position="917"/>
    </location>
</feature>
<feature type="region of interest" description="Disordered" evidence="2">
    <location>
        <begin position="319"/>
        <end position="549"/>
    </location>
</feature>
<evidence type="ECO:0000256" key="2">
    <source>
        <dbReference type="SAM" id="MobiDB-lite"/>
    </source>
</evidence>
<feature type="region of interest" description="Disordered" evidence="2">
    <location>
        <begin position="746"/>
        <end position="767"/>
    </location>
</feature>
<keyword evidence="4" id="KW-1185">Reference proteome</keyword>
<feature type="region of interest" description="Disordered" evidence="2">
    <location>
        <begin position="1105"/>
        <end position="1152"/>
    </location>
</feature>
<feature type="compositionally biased region" description="Basic and acidic residues" evidence="2">
    <location>
        <begin position="338"/>
        <end position="362"/>
    </location>
</feature>
<feature type="compositionally biased region" description="Basic and acidic residues" evidence="2">
    <location>
        <begin position="270"/>
        <end position="285"/>
    </location>
</feature>
<feature type="compositionally biased region" description="Polar residues" evidence="2">
    <location>
        <begin position="22"/>
        <end position="37"/>
    </location>
</feature>
<feature type="compositionally biased region" description="Basic and acidic residues" evidence="2">
    <location>
        <begin position="1112"/>
        <end position="1131"/>
    </location>
</feature>
<dbReference type="EMBL" id="UYRT01084997">
    <property type="protein sequence ID" value="VDN29554.1"/>
    <property type="molecule type" value="Genomic_DNA"/>
</dbReference>
<feature type="compositionally biased region" description="Polar residues" evidence="2">
    <location>
        <begin position="95"/>
        <end position="117"/>
    </location>
</feature>
<dbReference type="Proteomes" id="UP000271098">
    <property type="component" value="Unassembled WGS sequence"/>
</dbReference>
<feature type="compositionally biased region" description="Polar residues" evidence="2">
    <location>
        <begin position="998"/>
        <end position="1013"/>
    </location>
</feature>
<feature type="region of interest" description="Disordered" evidence="2">
    <location>
        <begin position="829"/>
        <end position="1013"/>
    </location>
</feature>